<reference evidence="1" key="1">
    <citation type="submission" date="2019-08" db="EMBL/GenBank/DDBJ databases">
        <authorList>
            <person name="Kucharzyk K."/>
            <person name="Murdoch R.W."/>
            <person name="Higgins S."/>
            <person name="Loffler F."/>
        </authorList>
    </citation>
    <scope>NUCLEOTIDE SEQUENCE</scope>
</reference>
<sequence>MATFYNRAVLSYNGTVTDSNVTTGELIEILSATKTAVMNDYVAKDDVTYVISIVNAGPASFTGLTITDDLGSYPFGLGQLVPLTYVTGSVRYYVNGTLQATPAAVAGPPLVISGISVPAAGNAIIIYEAEANQYAPLGLNDSIENNAIISGGGLSTDIVATETIYTEDRPNLTISKAICPAVVTENQQLTYTFVIENSGNTAAVAGDLVTITDVFNPILNPITVTFNGAPWVSPANYSYITATGEFATVAGQVTVPAATYTQDPVLGNWIINPGASVLVITGTV</sequence>
<dbReference type="EMBL" id="VSSQ01007716">
    <property type="protein sequence ID" value="MPM36775.1"/>
    <property type="molecule type" value="Genomic_DNA"/>
</dbReference>
<evidence type="ECO:0008006" key="2">
    <source>
        <dbReference type="Google" id="ProtNLM"/>
    </source>
</evidence>
<evidence type="ECO:0000313" key="1">
    <source>
        <dbReference type="EMBL" id="MPM36775.1"/>
    </source>
</evidence>
<accession>A0A644Z7B0</accession>
<gene>
    <name evidence="1" type="ORF">SDC9_83377</name>
</gene>
<dbReference type="AlphaFoldDB" id="A0A644Z7B0"/>
<protein>
    <recommendedName>
        <fullName evidence="2">DUF11 domain-containing protein</fullName>
    </recommendedName>
</protein>
<organism evidence="1">
    <name type="scientific">bioreactor metagenome</name>
    <dbReference type="NCBI Taxonomy" id="1076179"/>
    <lineage>
        <taxon>unclassified sequences</taxon>
        <taxon>metagenomes</taxon>
        <taxon>ecological metagenomes</taxon>
    </lineage>
</organism>
<name>A0A644Z7B0_9ZZZZ</name>
<proteinExistence type="predicted"/>
<comment type="caution">
    <text evidence="1">The sequence shown here is derived from an EMBL/GenBank/DDBJ whole genome shotgun (WGS) entry which is preliminary data.</text>
</comment>